<dbReference type="GO" id="GO:0010181">
    <property type="term" value="F:FMN binding"/>
    <property type="evidence" value="ECO:0007669"/>
    <property type="project" value="InterPro"/>
</dbReference>
<dbReference type="GO" id="GO:0042602">
    <property type="term" value="F:riboflavin reductase (NADPH) activity"/>
    <property type="evidence" value="ECO:0007669"/>
    <property type="project" value="TreeGrafter"/>
</dbReference>
<organism evidence="4">
    <name type="scientific">Jonesiaceae bacterium BS-20</name>
    <dbReference type="NCBI Taxonomy" id="3120821"/>
    <lineage>
        <taxon>Bacteria</taxon>
        <taxon>Bacillati</taxon>
        <taxon>Actinomycetota</taxon>
        <taxon>Actinomycetes</taxon>
        <taxon>Micrococcales</taxon>
        <taxon>Jonesiaceae</taxon>
    </lineage>
</organism>
<accession>A0AAU7DUR9</accession>
<evidence type="ECO:0000256" key="2">
    <source>
        <dbReference type="ARBA" id="ARBA00023002"/>
    </source>
</evidence>
<dbReference type="Gene3D" id="2.30.110.10">
    <property type="entry name" value="Electron Transport, Fmn-binding Protein, Chain A"/>
    <property type="match status" value="1"/>
</dbReference>
<evidence type="ECO:0000313" key="4">
    <source>
        <dbReference type="EMBL" id="XBH21021.1"/>
    </source>
</evidence>
<dbReference type="InterPro" id="IPR050268">
    <property type="entry name" value="NADH-dep_flavin_reductase"/>
</dbReference>
<sequence length="166" mass="18210">MSQVEVAQDAQMVLRRALSMFPTGVVALCAQVDGEPVGMAANSFTSVSLDPPLVAVCVDKGSRTWPRLAQSERVGISVLGTQHKAECRQLAQRQGDRFAGIDWSVTPQQAVFIDDAALWLECTVRAVFEGGDHEVVLFEVHDAQAFPEVKPLVFHQSQFRELISDD</sequence>
<feature type="domain" description="Flavin reductase like" evidence="3">
    <location>
        <begin position="18"/>
        <end position="161"/>
    </location>
</feature>
<dbReference type="InterPro" id="IPR012349">
    <property type="entry name" value="Split_barrel_FMN-bd"/>
</dbReference>
<dbReference type="SUPFAM" id="SSF50475">
    <property type="entry name" value="FMN-binding split barrel"/>
    <property type="match status" value="1"/>
</dbReference>
<dbReference type="PANTHER" id="PTHR30466:SF11">
    <property type="entry name" value="FLAVIN-DEPENDENT MONOOXYGENASE, REDUCTASE SUBUNIT HSAB"/>
    <property type="match status" value="1"/>
</dbReference>
<dbReference type="SMART" id="SM00903">
    <property type="entry name" value="Flavin_Reduct"/>
    <property type="match status" value="1"/>
</dbReference>
<proteinExistence type="inferred from homology"/>
<dbReference type="AlphaFoldDB" id="A0AAU7DUR9"/>
<dbReference type="EC" id="1.-.-.-" evidence="4"/>
<reference evidence="4" key="1">
    <citation type="submission" date="2024-02" db="EMBL/GenBank/DDBJ databases">
        <title>Tomenella chthoni gen. nov. sp. nov., a member of the family Jonesiaceae isolated from bat guano.</title>
        <authorList>
            <person name="Miller S.L."/>
            <person name="King J."/>
            <person name="Sankaranarayanan K."/>
            <person name="Lawson P.A."/>
        </authorList>
    </citation>
    <scope>NUCLEOTIDE SEQUENCE</scope>
    <source>
        <strain evidence="4">BS-20</strain>
    </source>
</reference>
<name>A0AAU7DUR9_9MICO</name>
<dbReference type="PANTHER" id="PTHR30466">
    <property type="entry name" value="FLAVIN REDUCTASE"/>
    <property type="match status" value="1"/>
</dbReference>
<dbReference type="EMBL" id="CP146203">
    <property type="protein sequence ID" value="XBH21021.1"/>
    <property type="molecule type" value="Genomic_DNA"/>
</dbReference>
<comment type="similarity">
    <text evidence="1">Belongs to the non-flavoprotein flavin reductase family.</text>
</comment>
<gene>
    <name evidence="4" type="ORF">V5R04_12475</name>
</gene>
<keyword evidence="2 4" id="KW-0560">Oxidoreductase</keyword>
<evidence type="ECO:0000256" key="1">
    <source>
        <dbReference type="ARBA" id="ARBA00008898"/>
    </source>
</evidence>
<dbReference type="Pfam" id="PF01613">
    <property type="entry name" value="Flavin_Reduct"/>
    <property type="match status" value="1"/>
</dbReference>
<protein>
    <submittedName>
        <fullName evidence="4">Flavin reductase family protein</fullName>
        <ecNumber evidence="4">1.-.-.-</ecNumber>
    </submittedName>
</protein>
<dbReference type="InterPro" id="IPR002563">
    <property type="entry name" value="Flavin_Rdtase-like_dom"/>
</dbReference>
<evidence type="ECO:0000259" key="3">
    <source>
        <dbReference type="SMART" id="SM00903"/>
    </source>
</evidence>